<dbReference type="Proteomes" id="UP001358417">
    <property type="component" value="Unassembled WGS sequence"/>
</dbReference>
<feature type="binding site" evidence="1">
    <location>
        <position position="82"/>
    </location>
    <ligand>
        <name>Mg(2+)</name>
        <dbReference type="ChEBI" id="CHEBI:18420"/>
        <label>1</label>
    </ligand>
</feature>
<comment type="caution">
    <text evidence="2">The sequence shown here is derived from an EMBL/GenBank/DDBJ whole genome shotgun (WGS) entry which is preliminary data.</text>
</comment>
<gene>
    <name evidence="2" type="ORF">LTR84_003464</name>
</gene>
<dbReference type="Gene3D" id="1.10.4080.10">
    <property type="entry name" value="ADP-ribosylation/Crystallin J1"/>
    <property type="match status" value="1"/>
</dbReference>
<feature type="binding site" evidence="1">
    <location>
        <position position="341"/>
    </location>
    <ligand>
        <name>Mg(2+)</name>
        <dbReference type="ChEBI" id="CHEBI:18420"/>
        <label>1</label>
    </ligand>
</feature>
<keyword evidence="3" id="KW-1185">Reference proteome</keyword>
<dbReference type="InterPro" id="IPR005502">
    <property type="entry name" value="Ribosyl_crysJ1"/>
</dbReference>
<dbReference type="InterPro" id="IPR050792">
    <property type="entry name" value="ADP-ribosylglycohydrolase"/>
</dbReference>
<evidence type="ECO:0000313" key="2">
    <source>
        <dbReference type="EMBL" id="KAK5050905.1"/>
    </source>
</evidence>
<dbReference type="PANTHER" id="PTHR16222:SF28">
    <property type="entry name" value="ADP-RIBOSYLGLYCOHYDROLASE"/>
    <property type="match status" value="1"/>
</dbReference>
<keyword evidence="1" id="KW-0460">Magnesium</keyword>
<feature type="binding site" evidence="1">
    <location>
        <position position="339"/>
    </location>
    <ligand>
        <name>Mg(2+)</name>
        <dbReference type="ChEBI" id="CHEBI:18420"/>
        <label>1</label>
    </ligand>
</feature>
<feature type="binding site" evidence="1">
    <location>
        <position position="83"/>
    </location>
    <ligand>
        <name>Mg(2+)</name>
        <dbReference type="ChEBI" id="CHEBI:18420"/>
        <label>1</label>
    </ligand>
</feature>
<sequence>MAASSGLEYLDLHPFVRTATHDKLLGCIFGGALGDCIGLYTEFLPKTSSEKQYPDRSFSLVEPVTPFATDTHRDKFELGSWTDDTDHALLLILSYLHNKGQIIPVDFARRLKIWVRHGLLALDRLPLGIGRTTSTVVSYPDFAENPESVALKTWMNSSRQGAANGSLMRTHPLGIMCIPKTLDQTFELAAQMSRTTHIDPRCTVSCCAVTGLVRGLLRGEVLVEADMDAVLDQAFLYVHGSDTLRNPGHDEPAAAPISAEQSDALLDRHEYEKHIKAAKYSDLELDDSQKMGYVYKCLGSAVLALRSTMRTAASDAGPRVTIINLFEETIIDLIMQGGDADTNGCVAGALLGAWSGYSRLPSHWVRGIQHQGWLVEKCEALSGQVGVNTEQIQDISNPADTAPDGGRGLFSDKELNDRERGLLEKILLKQKTRRDEKEKELMKTSKKGVGSLLKALKLTT</sequence>
<evidence type="ECO:0000256" key="1">
    <source>
        <dbReference type="PIRSR" id="PIRSR605502-1"/>
    </source>
</evidence>
<organism evidence="2 3">
    <name type="scientific">Exophiala bonariae</name>
    <dbReference type="NCBI Taxonomy" id="1690606"/>
    <lineage>
        <taxon>Eukaryota</taxon>
        <taxon>Fungi</taxon>
        <taxon>Dikarya</taxon>
        <taxon>Ascomycota</taxon>
        <taxon>Pezizomycotina</taxon>
        <taxon>Eurotiomycetes</taxon>
        <taxon>Chaetothyriomycetidae</taxon>
        <taxon>Chaetothyriales</taxon>
        <taxon>Herpotrichiellaceae</taxon>
        <taxon>Exophiala</taxon>
    </lineage>
</organism>
<accession>A0AAV9N7X6</accession>
<feature type="binding site" evidence="1">
    <location>
        <position position="84"/>
    </location>
    <ligand>
        <name>Mg(2+)</name>
        <dbReference type="ChEBI" id="CHEBI:18420"/>
        <label>1</label>
    </ligand>
</feature>
<keyword evidence="1" id="KW-0479">Metal-binding</keyword>
<dbReference type="RefSeq" id="XP_064705405.1">
    <property type="nucleotide sequence ID" value="XM_064847052.1"/>
</dbReference>
<dbReference type="Pfam" id="PF03747">
    <property type="entry name" value="ADP_ribosyl_GH"/>
    <property type="match status" value="1"/>
</dbReference>
<dbReference type="InterPro" id="IPR036705">
    <property type="entry name" value="Ribosyl_crysJ1_sf"/>
</dbReference>
<dbReference type="GO" id="GO:0046872">
    <property type="term" value="F:metal ion binding"/>
    <property type="evidence" value="ECO:0007669"/>
    <property type="project" value="UniProtKB-KW"/>
</dbReference>
<name>A0AAV9N7X6_9EURO</name>
<dbReference type="PANTHER" id="PTHR16222">
    <property type="entry name" value="ADP-RIBOSYLGLYCOHYDROLASE"/>
    <property type="match status" value="1"/>
</dbReference>
<dbReference type="EMBL" id="JAVRRD010000016">
    <property type="protein sequence ID" value="KAK5050905.1"/>
    <property type="molecule type" value="Genomic_DNA"/>
</dbReference>
<comment type="cofactor">
    <cofactor evidence="1">
        <name>Mg(2+)</name>
        <dbReference type="ChEBI" id="CHEBI:18420"/>
    </cofactor>
    <text evidence="1">Binds 2 magnesium ions per subunit.</text>
</comment>
<protein>
    <recommendedName>
        <fullName evidence="4">ADP-ribosylglycohydrolase</fullName>
    </recommendedName>
</protein>
<dbReference type="AlphaFoldDB" id="A0AAV9N7X6"/>
<dbReference type="SUPFAM" id="SSF101478">
    <property type="entry name" value="ADP-ribosylglycohydrolase"/>
    <property type="match status" value="1"/>
</dbReference>
<evidence type="ECO:0008006" key="4">
    <source>
        <dbReference type="Google" id="ProtNLM"/>
    </source>
</evidence>
<proteinExistence type="predicted"/>
<feature type="binding site" evidence="1">
    <location>
        <position position="342"/>
    </location>
    <ligand>
        <name>Mg(2+)</name>
        <dbReference type="ChEBI" id="CHEBI:18420"/>
        <label>1</label>
    </ligand>
</feature>
<reference evidence="2 3" key="1">
    <citation type="submission" date="2023-08" db="EMBL/GenBank/DDBJ databases">
        <title>Black Yeasts Isolated from many extreme environments.</title>
        <authorList>
            <person name="Coleine C."/>
            <person name="Stajich J.E."/>
            <person name="Selbmann L."/>
        </authorList>
    </citation>
    <scope>NUCLEOTIDE SEQUENCE [LARGE SCALE GENOMIC DNA]</scope>
    <source>
        <strain evidence="2 3">CCFEE 5792</strain>
    </source>
</reference>
<dbReference type="GeneID" id="89971651"/>
<evidence type="ECO:0000313" key="3">
    <source>
        <dbReference type="Proteomes" id="UP001358417"/>
    </source>
</evidence>